<reference evidence="3 4" key="1">
    <citation type="journal article" date="2010" name="Nat. Biotechnol.">
        <title>Genome sequence of the model mushroom Schizophyllum commune.</title>
        <authorList>
            <person name="Ohm R.A."/>
            <person name="de Jong J.F."/>
            <person name="Lugones L.G."/>
            <person name="Aerts A."/>
            <person name="Kothe E."/>
            <person name="Stajich J.E."/>
            <person name="de Vries R.P."/>
            <person name="Record E."/>
            <person name="Levasseur A."/>
            <person name="Baker S.E."/>
            <person name="Bartholomew K.A."/>
            <person name="Coutinho P.M."/>
            <person name="Erdmann S."/>
            <person name="Fowler T.J."/>
            <person name="Gathman A.C."/>
            <person name="Lombard V."/>
            <person name="Henrissat B."/>
            <person name="Knabe N."/>
            <person name="Kuees U."/>
            <person name="Lilly W.W."/>
            <person name="Lindquist E."/>
            <person name="Lucas S."/>
            <person name="Magnuson J.K."/>
            <person name="Piumi F."/>
            <person name="Raudaskoski M."/>
            <person name="Salamov A."/>
            <person name="Schmutz J."/>
            <person name="Schwarze F.W.M.R."/>
            <person name="vanKuyk P.A."/>
            <person name="Horton J.S."/>
            <person name="Grigoriev I.V."/>
            <person name="Woesten H.A.B."/>
        </authorList>
    </citation>
    <scope>NUCLEOTIDE SEQUENCE [LARGE SCALE GENOMIC DNA]</scope>
    <source>
        <strain evidence="4">H4-8 / FGSC 9210</strain>
    </source>
</reference>
<dbReference type="PANTHER" id="PTHR42850:SF4">
    <property type="entry name" value="ZINC-DEPENDENT ENDOPOLYPHOSPHATASE"/>
    <property type="match status" value="1"/>
</dbReference>
<evidence type="ECO:0000313" key="3">
    <source>
        <dbReference type="EMBL" id="EFI97201.1"/>
    </source>
</evidence>
<dbReference type="GO" id="GO:0016791">
    <property type="term" value="F:phosphatase activity"/>
    <property type="evidence" value="ECO:0007669"/>
    <property type="project" value="TreeGrafter"/>
</dbReference>
<dbReference type="OrthoDB" id="10267127at2759"/>
<dbReference type="InParanoid" id="D8Q4B8"/>
<feature type="domain" description="Calcineurin-like phosphoesterase" evidence="2">
    <location>
        <begin position="6"/>
        <end position="129"/>
    </location>
</feature>
<dbReference type="Gene3D" id="3.60.21.10">
    <property type="match status" value="1"/>
</dbReference>
<keyword evidence="4" id="KW-1185">Reference proteome</keyword>
<accession>D8Q4B8</accession>
<dbReference type="Pfam" id="PF00149">
    <property type="entry name" value="Metallophos"/>
    <property type="match status" value="1"/>
</dbReference>
<dbReference type="SUPFAM" id="SSF56300">
    <property type="entry name" value="Metallo-dependent phosphatases"/>
    <property type="match status" value="1"/>
</dbReference>
<proteinExistence type="predicted"/>
<evidence type="ECO:0000256" key="1">
    <source>
        <dbReference type="SAM" id="MobiDB-lite"/>
    </source>
</evidence>
<name>D8Q4B8_SCHCM</name>
<dbReference type="InterPro" id="IPR029052">
    <property type="entry name" value="Metallo-depent_PP-like"/>
</dbReference>
<sequence>MNKEMHRLLEKLNYDESSDKFIHVGDLVAKGPHKGSLAVLSYMSSHNITGVRGNHDQKVIEWRGWLDWIHAQPGGKKWLTALNDDWESHKVDDDQLSEWIEKAKKKHKSKWWRKVPDGWRLFSDHYRIARDMRKEDFEYLKNLPLKIHIPSAHAFIVHAGLLPSDPNYKPNHKRQPLARIPSLPKDLASSSKESALREIQERAILTEVPQNTDPWTNINMRSVLDDGDVTRKGNDGTPWSHYWNRDMKSCVGYDGSLRLGDEEEVEKHKDRELPCMPSTVVYGHAAARGLDVKRWSIGLDSGAVYGRRLTALILSYKDQKIYETIEGDETVDEDEDDDEEDEDDDDDDEDDDEDEDDRKRQQPSLSRRKKHRKWARFGDRGRGKLVSVKV</sequence>
<organism evidence="4">
    <name type="scientific">Schizophyllum commune (strain H4-8 / FGSC 9210)</name>
    <name type="common">Split gill fungus</name>
    <dbReference type="NCBI Taxonomy" id="578458"/>
    <lineage>
        <taxon>Eukaryota</taxon>
        <taxon>Fungi</taxon>
        <taxon>Dikarya</taxon>
        <taxon>Basidiomycota</taxon>
        <taxon>Agaricomycotina</taxon>
        <taxon>Agaricomycetes</taxon>
        <taxon>Agaricomycetidae</taxon>
        <taxon>Agaricales</taxon>
        <taxon>Schizophyllaceae</taxon>
        <taxon>Schizophyllum</taxon>
    </lineage>
</organism>
<dbReference type="InterPro" id="IPR050126">
    <property type="entry name" value="Ap4A_hydrolase"/>
</dbReference>
<feature type="compositionally biased region" description="Basic residues" evidence="1">
    <location>
        <begin position="366"/>
        <end position="375"/>
    </location>
</feature>
<protein>
    <recommendedName>
        <fullName evidence="2">Calcineurin-like phosphoesterase domain-containing protein</fullName>
    </recommendedName>
</protein>
<dbReference type="GO" id="GO:0006798">
    <property type="term" value="P:polyphosphate catabolic process"/>
    <property type="evidence" value="ECO:0007669"/>
    <property type="project" value="TreeGrafter"/>
</dbReference>
<gene>
    <name evidence="3" type="ORF">SCHCODRAFT_67865</name>
</gene>
<dbReference type="SUPFAM" id="SSF48371">
    <property type="entry name" value="ARM repeat"/>
    <property type="match status" value="1"/>
</dbReference>
<dbReference type="EMBL" id="GL377306">
    <property type="protein sequence ID" value="EFI97201.1"/>
    <property type="molecule type" value="Genomic_DNA"/>
</dbReference>
<dbReference type="GO" id="GO:0005737">
    <property type="term" value="C:cytoplasm"/>
    <property type="evidence" value="ECO:0007669"/>
    <property type="project" value="TreeGrafter"/>
</dbReference>
<dbReference type="InterPro" id="IPR016024">
    <property type="entry name" value="ARM-type_fold"/>
</dbReference>
<dbReference type="KEGG" id="scm:SCHCO_02626841"/>
<feature type="region of interest" description="Disordered" evidence="1">
    <location>
        <begin position="324"/>
        <end position="376"/>
    </location>
</feature>
<dbReference type="eggNOG" id="KOG0371">
    <property type="taxonomic scope" value="Eukaryota"/>
</dbReference>
<evidence type="ECO:0000259" key="2">
    <source>
        <dbReference type="Pfam" id="PF00149"/>
    </source>
</evidence>
<dbReference type="InterPro" id="IPR004843">
    <property type="entry name" value="Calcineurin-like_PHP"/>
</dbReference>
<dbReference type="Proteomes" id="UP000007431">
    <property type="component" value="Unassembled WGS sequence"/>
</dbReference>
<dbReference type="PANTHER" id="PTHR42850">
    <property type="entry name" value="METALLOPHOSPHOESTERASE"/>
    <property type="match status" value="1"/>
</dbReference>
<dbReference type="VEuPathDB" id="FungiDB:SCHCODRAFT_02626841"/>
<dbReference type="STRING" id="578458.D8Q4B8"/>
<dbReference type="OMA" id="CLYGHQL"/>
<dbReference type="GeneID" id="9596190"/>
<evidence type="ECO:0000313" key="4">
    <source>
        <dbReference type="Proteomes" id="UP000007431"/>
    </source>
</evidence>
<dbReference type="HOGENOM" id="CLU_023125_0_3_1"/>
<dbReference type="AlphaFoldDB" id="D8Q4B8"/>
<dbReference type="GO" id="GO:0000298">
    <property type="term" value="F:endopolyphosphatase activity"/>
    <property type="evidence" value="ECO:0007669"/>
    <property type="project" value="TreeGrafter"/>
</dbReference>
<feature type="compositionally biased region" description="Acidic residues" evidence="1">
    <location>
        <begin position="325"/>
        <end position="356"/>
    </location>
</feature>